<evidence type="ECO:0008006" key="4">
    <source>
        <dbReference type="Google" id="ProtNLM"/>
    </source>
</evidence>
<feature type="transmembrane region" description="Helical" evidence="1">
    <location>
        <begin position="127"/>
        <end position="147"/>
    </location>
</feature>
<name>A0A6M6JI36_9PSEU</name>
<evidence type="ECO:0000313" key="3">
    <source>
        <dbReference type="Proteomes" id="UP000505377"/>
    </source>
</evidence>
<proteinExistence type="predicted"/>
<dbReference type="Proteomes" id="UP000505377">
    <property type="component" value="Chromosome"/>
</dbReference>
<sequence length="188" mass="18841">MNARPLASVGAALAGLGALYAFALLLGMPDPAWSYLARGVVHLGELAVLLAVAVSGLAGSGVLARVGVGLAVLGQLALAVAEWTLLSAPDLSLALFAVGPILTGLGLVLTGIAVLRTGLLTGWHRWTVLALGAYVFLVMMPAIIVSGGPPAPLGLWALAVWGLLWVLIAVSVLTGTTAVRRAGAPTAA</sequence>
<dbReference type="RefSeq" id="WP_172158623.1">
    <property type="nucleotide sequence ID" value="NZ_CP053564.1"/>
</dbReference>
<organism evidence="2 3">
    <name type="scientific">Pseudonocardia broussonetiae</name>
    <dbReference type="NCBI Taxonomy" id="2736640"/>
    <lineage>
        <taxon>Bacteria</taxon>
        <taxon>Bacillati</taxon>
        <taxon>Actinomycetota</taxon>
        <taxon>Actinomycetes</taxon>
        <taxon>Pseudonocardiales</taxon>
        <taxon>Pseudonocardiaceae</taxon>
        <taxon>Pseudonocardia</taxon>
    </lineage>
</organism>
<feature type="transmembrane region" description="Helical" evidence="1">
    <location>
        <begin position="153"/>
        <end position="173"/>
    </location>
</feature>
<accession>A0A6M6JI36</accession>
<gene>
    <name evidence="2" type="ORF">HOP40_14185</name>
</gene>
<keyword evidence="1" id="KW-0472">Membrane</keyword>
<feature type="transmembrane region" description="Helical" evidence="1">
    <location>
        <begin position="93"/>
        <end position="115"/>
    </location>
</feature>
<keyword evidence="1" id="KW-0812">Transmembrane</keyword>
<reference evidence="2 3" key="1">
    <citation type="submission" date="2020-05" db="EMBL/GenBank/DDBJ databases">
        <authorList>
            <person name="Mo P."/>
        </authorList>
    </citation>
    <scope>NUCLEOTIDE SEQUENCE [LARGE SCALE GENOMIC DNA]</scope>
    <source>
        <strain evidence="2 3">Gen01</strain>
    </source>
</reference>
<evidence type="ECO:0000256" key="1">
    <source>
        <dbReference type="SAM" id="Phobius"/>
    </source>
</evidence>
<dbReference type="KEGG" id="pbro:HOP40_14185"/>
<feature type="transmembrane region" description="Helical" evidence="1">
    <location>
        <begin position="33"/>
        <end position="55"/>
    </location>
</feature>
<dbReference type="AlphaFoldDB" id="A0A6M6JI36"/>
<evidence type="ECO:0000313" key="2">
    <source>
        <dbReference type="EMBL" id="QJY46823.1"/>
    </source>
</evidence>
<feature type="transmembrane region" description="Helical" evidence="1">
    <location>
        <begin position="62"/>
        <end position="81"/>
    </location>
</feature>
<keyword evidence="1" id="KW-1133">Transmembrane helix</keyword>
<keyword evidence="3" id="KW-1185">Reference proteome</keyword>
<protein>
    <recommendedName>
        <fullName evidence="4">DUF4386 family protein</fullName>
    </recommendedName>
</protein>
<dbReference type="EMBL" id="CP053564">
    <property type="protein sequence ID" value="QJY46823.1"/>
    <property type="molecule type" value="Genomic_DNA"/>
</dbReference>